<protein>
    <submittedName>
        <fullName evidence="2">Uncharacterized protein</fullName>
    </submittedName>
</protein>
<evidence type="ECO:0000313" key="3">
    <source>
        <dbReference type="Proteomes" id="UP001231189"/>
    </source>
</evidence>
<proteinExistence type="predicted"/>
<evidence type="ECO:0000313" key="2">
    <source>
        <dbReference type="EMBL" id="KAK1630672.1"/>
    </source>
</evidence>
<evidence type="ECO:0000256" key="1">
    <source>
        <dbReference type="SAM" id="Coils"/>
    </source>
</evidence>
<gene>
    <name evidence="2" type="ORF">QYE76_004987</name>
</gene>
<name>A0AAD8RU34_LOLMU</name>
<accession>A0AAD8RU34</accession>
<organism evidence="2 3">
    <name type="scientific">Lolium multiflorum</name>
    <name type="common">Italian ryegrass</name>
    <name type="synonym">Lolium perenne subsp. multiflorum</name>
    <dbReference type="NCBI Taxonomy" id="4521"/>
    <lineage>
        <taxon>Eukaryota</taxon>
        <taxon>Viridiplantae</taxon>
        <taxon>Streptophyta</taxon>
        <taxon>Embryophyta</taxon>
        <taxon>Tracheophyta</taxon>
        <taxon>Spermatophyta</taxon>
        <taxon>Magnoliopsida</taxon>
        <taxon>Liliopsida</taxon>
        <taxon>Poales</taxon>
        <taxon>Poaceae</taxon>
        <taxon>BOP clade</taxon>
        <taxon>Pooideae</taxon>
        <taxon>Poodae</taxon>
        <taxon>Poeae</taxon>
        <taxon>Poeae Chloroplast Group 2 (Poeae type)</taxon>
        <taxon>Loliodinae</taxon>
        <taxon>Loliinae</taxon>
        <taxon>Lolium</taxon>
    </lineage>
</organism>
<keyword evidence="1" id="KW-0175">Coiled coil</keyword>
<feature type="coiled-coil region" evidence="1">
    <location>
        <begin position="110"/>
        <end position="137"/>
    </location>
</feature>
<dbReference type="Proteomes" id="UP001231189">
    <property type="component" value="Unassembled WGS sequence"/>
</dbReference>
<sequence>MKTWNVTSSAQPQIGHRLEARESNRRKKLSKMHPAVLILNHIPVYVHWKKYRQDQGLLCDLYGKVAGEFSMDTKQSPVKGACNKHLQNDVENLLSQDLCCLQNDRVHSSINKLDGKVQEVRDKQAALEARLETLTRSLPE</sequence>
<dbReference type="EMBL" id="JAUUTY010000005">
    <property type="protein sequence ID" value="KAK1630672.1"/>
    <property type="molecule type" value="Genomic_DNA"/>
</dbReference>
<dbReference type="AlphaFoldDB" id="A0AAD8RU34"/>
<comment type="caution">
    <text evidence="2">The sequence shown here is derived from an EMBL/GenBank/DDBJ whole genome shotgun (WGS) entry which is preliminary data.</text>
</comment>
<reference evidence="2" key="1">
    <citation type="submission" date="2023-07" db="EMBL/GenBank/DDBJ databases">
        <title>A chromosome-level genome assembly of Lolium multiflorum.</title>
        <authorList>
            <person name="Chen Y."/>
            <person name="Copetti D."/>
            <person name="Kolliker R."/>
            <person name="Studer B."/>
        </authorList>
    </citation>
    <scope>NUCLEOTIDE SEQUENCE</scope>
    <source>
        <strain evidence="2">02402/16</strain>
        <tissue evidence="2">Leaf</tissue>
    </source>
</reference>
<keyword evidence="3" id="KW-1185">Reference proteome</keyword>